<dbReference type="PANTHER" id="PTHR12295:SF30">
    <property type="entry name" value="PROTEIN FURRY"/>
    <property type="match status" value="1"/>
</dbReference>
<dbReference type="GO" id="GO:0031175">
    <property type="term" value="P:neuron projection development"/>
    <property type="evidence" value="ECO:0007669"/>
    <property type="project" value="TreeGrafter"/>
</dbReference>
<reference evidence="4" key="1">
    <citation type="submission" date="2016-04" db="UniProtKB">
        <authorList>
            <consortium name="WormBaseParasite"/>
        </authorList>
    </citation>
    <scope>IDENTIFICATION</scope>
</reference>
<dbReference type="GO" id="GO:0005938">
    <property type="term" value="C:cell cortex"/>
    <property type="evidence" value="ECO:0007669"/>
    <property type="project" value="TreeGrafter"/>
</dbReference>
<feature type="domain" description="Cell morphogenesis protein N-terminal" evidence="1">
    <location>
        <begin position="176"/>
        <end position="506"/>
    </location>
</feature>
<sequence>MICSNPGELVVHSLLKQFASMCQSTVENALDEKADNDLLKCLRMSEDTAFQQLLTALYSCAEHALPSLLQTITKWYDTQHSSGSLYPFRRTPSKAGLRSQTLSAATGQAVSNTPPGGRELLIRSMVVESSLTTTGVTQGVAVSSQEVNNALPSSANTTQDPPIPAMSSLARENMAERRDLCIDILYCQTLASVLKQLPYHPGHDDIINKILNQAFRHFEYKENELMVLFFQNGSLQAKLNAGNINTVADAYAKVVGELSQTRFNLVRQHFSTRLEHLRAKESSPHTMHSIISLLMGMKFFRVKMHPIEEFVNYFTFLHEMGQYFLEVKEKEIRHAMTCLFVEILLPVAAVVRHEVNIPALKNFVDLLYPPSFELANKKKHVLALFPMVTCLLCVGTKTFFLNNWSPFMHLCLSQLKSRDFGQVSVESLFRLLWVYVVRIKCEKHADTLNKLLSIVNGLFPKGSKSVLPKNASSTVHVKIIHFIAQEKLDFAMTEIIFDLLGVNRLQKLVFNPEVSCRCNYGDKHLKSILRNVPHFGPCLAVVQSVFALNHTCDYVVINPAMILERVCCISLTGNEKSVTGIKK</sequence>
<gene>
    <name evidence="2" type="ORF">HNAJ_LOCUS1694</name>
</gene>
<dbReference type="GO" id="GO:0000902">
    <property type="term" value="P:cell morphogenesis"/>
    <property type="evidence" value="ECO:0007669"/>
    <property type="project" value="InterPro"/>
</dbReference>
<evidence type="ECO:0000313" key="2">
    <source>
        <dbReference type="EMBL" id="VDN97553.1"/>
    </source>
</evidence>
<name>A0A158QH79_RODNA</name>
<keyword evidence="3" id="KW-1185">Reference proteome</keyword>
<reference evidence="2 3" key="2">
    <citation type="submission" date="2018-11" db="EMBL/GenBank/DDBJ databases">
        <authorList>
            <consortium name="Pathogen Informatics"/>
        </authorList>
    </citation>
    <scope>NUCLEOTIDE SEQUENCE [LARGE SCALE GENOMIC DNA]</scope>
</reference>
<dbReference type="InterPro" id="IPR025614">
    <property type="entry name" value="Cell_morpho_N"/>
</dbReference>
<dbReference type="OrthoDB" id="6287725at2759"/>
<dbReference type="GO" id="GO:0030427">
    <property type="term" value="C:site of polarized growth"/>
    <property type="evidence" value="ECO:0007669"/>
    <property type="project" value="TreeGrafter"/>
</dbReference>
<evidence type="ECO:0000259" key="1">
    <source>
        <dbReference type="Pfam" id="PF14222"/>
    </source>
</evidence>
<dbReference type="PANTHER" id="PTHR12295">
    <property type="entry name" value="FURRY-RELATED"/>
    <property type="match status" value="1"/>
</dbReference>
<proteinExistence type="predicted"/>
<dbReference type="InterPro" id="IPR039867">
    <property type="entry name" value="Furry/Tao3/Mor2"/>
</dbReference>
<dbReference type="WBParaSite" id="HNAJ_0000169501-mRNA-1">
    <property type="protein sequence ID" value="HNAJ_0000169501-mRNA-1"/>
    <property type="gene ID" value="HNAJ_0000169501"/>
</dbReference>
<dbReference type="EMBL" id="UZAE01000692">
    <property type="protein sequence ID" value="VDN97553.1"/>
    <property type="molecule type" value="Genomic_DNA"/>
</dbReference>
<dbReference type="AlphaFoldDB" id="A0A158QH79"/>
<accession>A0A158QH79</accession>
<organism evidence="4">
    <name type="scientific">Rodentolepis nana</name>
    <name type="common">Dwarf tapeworm</name>
    <name type="synonym">Hymenolepis nana</name>
    <dbReference type="NCBI Taxonomy" id="102285"/>
    <lineage>
        <taxon>Eukaryota</taxon>
        <taxon>Metazoa</taxon>
        <taxon>Spiralia</taxon>
        <taxon>Lophotrochozoa</taxon>
        <taxon>Platyhelminthes</taxon>
        <taxon>Cestoda</taxon>
        <taxon>Eucestoda</taxon>
        <taxon>Cyclophyllidea</taxon>
        <taxon>Hymenolepididae</taxon>
        <taxon>Rodentolepis</taxon>
    </lineage>
</organism>
<dbReference type="Pfam" id="PF14222">
    <property type="entry name" value="MOR2-PAG1_N"/>
    <property type="match status" value="1"/>
</dbReference>
<protein>
    <submittedName>
        <fullName evidence="4">MOR2-PAG1_N domain-containing protein</fullName>
    </submittedName>
</protein>
<evidence type="ECO:0000313" key="4">
    <source>
        <dbReference type="WBParaSite" id="HNAJ_0000169501-mRNA-1"/>
    </source>
</evidence>
<dbReference type="STRING" id="102285.A0A158QH79"/>
<dbReference type="Proteomes" id="UP000278807">
    <property type="component" value="Unassembled WGS sequence"/>
</dbReference>
<evidence type="ECO:0000313" key="3">
    <source>
        <dbReference type="Proteomes" id="UP000278807"/>
    </source>
</evidence>